<gene>
    <name evidence="1" type="ORF">NCTC9381_04942</name>
</gene>
<protein>
    <submittedName>
        <fullName evidence="1">Bacterial putative lipoprotein (DUF940)</fullName>
    </submittedName>
</protein>
<organism evidence="1 2">
    <name type="scientific">Enterobacter agglomerans</name>
    <name type="common">Erwinia herbicola</name>
    <name type="synonym">Pantoea agglomerans</name>
    <dbReference type="NCBI Taxonomy" id="549"/>
    <lineage>
        <taxon>Bacteria</taxon>
        <taxon>Pseudomonadati</taxon>
        <taxon>Pseudomonadota</taxon>
        <taxon>Gammaproteobacteria</taxon>
        <taxon>Enterobacterales</taxon>
        <taxon>Erwiniaceae</taxon>
        <taxon>Pantoea</taxon>
        <taxon>Pantoea agglomerans group</taxon>
    </lineage>
</organism>
<evidence type="ECO:0000313" key="1">
    <source>
        <dbReference type="EMBL" id="SUB18967.1"/>
    </source>
</evidence>
<reference evidence="1 2" key="1">
    <citation type="submission" date="2018-06" db="EMBL/GenBank/DDBJ databases">
        <authorList>
            <consortium name="Pathogen Informatics"/>
            <person name="Doyle S."/>
        </authorList>
    </citation>
    <scope>NUCLEOTIDE SEQUENCE [LARGE SCALE GENOMIC DNA]</scope>
    <source>
        <strain evidence="1 2">NCTC9381</strain>
    </source>
</reference>
<sequence>MTVDVSKRFDSGVMVGVYATKTNVSSEEYGEGDFTKGFYISIPMDLFTVTPTRGRAQVNWVPLTRDGGQMLGRKYQLYDLTSDRDARFN</sequence>
<keyword evidence="2" id="KW-1185">Reference proteome</keyword>
<dbReference type="EMBL" id="UGSO01000001">
    <property type="protein sequence ID" value="SUB18967.1"/>
    <property type="molecule type" value="Genomic_DNA"/>
</dbReference>
<evidence type="ECO:0000313" key="2">
    <source>
        <dbReference type="Proteomes" id="UP000254640"/>
    </source>
</evidence>
<dbReference type="Proteomes" id="UP000254640">
    <property type="component" value="Unassembled WGS sequence"/>
</dbReference>
<dbReference type="AlphaFoldDB" id="A0A379AMC0"/>
<accession>A0A379AMC0</accession>
<name>A0A379AMC0_ENTAG</name>
<dbReference type="Pfam" id="PF06082">
    <property type="entry name" value="YjbH"/>
    <property type="match status" value="1"/>
</dbReference>
<proteinExistence type="predicted"/>
<dbReference type="InterPro" id="IPR010344">
    <property type="entry name" value="YbjH"/>
</dbReference>
<keyword evidence="1" id="KW-0449">Lipoprotein</keyword>